<name>A0A7J7MT35_9MAGN</name>
<feature type="compositionally biased region" description="Polar residues" evidence="1">
    <location>
        <begin position="434"/>
        <end position="452"/>
    </location>
</feature>
<dbReference type="AlphaFoldDB" id="A0A7J7MT35"/>
<protein>
    <submittedName>
        <fullName evidence="2">Uncharacterized protein</fullName>
    </submittedName>
</protein>
<organism evidence="2 3">
    <name type="scientific">Kingdonia uniflora</name>
    <dbReference type="NCBI Taxonomy" id="39325"/>
    <lineage>
        <taxon>Eukaryota</taxon>
        <taxon>Viridiplantae</taxon>
        <taxon>Streptophyta</taxon>
        <taxon>Embryophyta</taxon>
        <taxon>Tracheophyta</taxon>
        <taxon>Spermatophyta</taxon>
        <taxon>Magnoliopsida</taxon>
        <taxon>Ranunculales</taxon>
        <taxon>Circaeasteraceae</taxon>
        <taxon>Kingdonia</taxon>
    </lineage>
</organism>
<dbReference type="Gene3D" id="3.30.70.2760">
    <property type="match status" value="1"/>
</dbReference>
<dbReference type="OrthoDB" id="1922017at2759"/>
<evidence type="ECO:0000313" key="2">
    <source>
        <dbReference type="EMBL" id="KAF6158004.1"/>
    </source>
</evidence>
<comment type="caution">
    <text evidence="2">The sequence shown here is derived from an EMBL/GenBank/DDBJ whole genome shotgun (WGS) entry which is preliminary data.</text>
</comment>
<dbReference type="PANTHER" id="PTHR11373:SF4">
    <property type="entry name" value="DEOXYNUCLEOSIDE TRIPHOSPHATE TRIPHOSPHOHYDROLASE SAMHD1"/>
    <property type="match status" value="1"/>
</dbReference>
<dbReference type="EMBL" id="JACGCM010001242">
    <property type="protein sequence ID" value="KAF6158004.1"/>
    <property type="molecule type" value="Genomic_DNA"/>
</dbReference>
<evidence type="ECO:0000256" key="1">
    <source>
        <dbReference type="SAM" id="MobiDB-lite"/>
    </source>
</evidence>
<evidence type="ECO:0000313" key="3">
    <source>
        <dbReference type="Proteomes" id="UP000541444"/>
    </source>
</evidence>
<proteinExistence type="predicted"/>
<reference evidence="2 3" key="1">
    <citation type="journal article" date="2020" name="IScience">
        <title>Genome Sequencing of the Endangered Kingdonia uniflora (Circaeasteraceae, Ranunculales) Reveals Potential Mechanisms of Evolutionary Specialization.</title>
        <authorList>
            <person name="Sun Y."/>
            <person name="Deng T."/>
            <person name="Zhang A."/>
            <person name="Moore M.J."/>
            <person name="Landis J.B."/>
            <person name="Lin N."/>
            <person name="Zhang H."/>
            <person name="Zhang X."/>
            <person name="Huang J."/>
            <person name="Zhang X."/>
            <person name="Sun H."/>
            <person name="Wang H."/>
        </authorList>
    </citation>
    <scope>NUCLEOTIDE SEQUENCE [LARGE SCALE GENOMIC DNA]</scope>
    <source>
        <strain evidence="2">TB1705</strain>
        <tissue evidence="2">Leaf</tissue>
    </source>
</reference>
<keyword evidence="3" id="KW-1185">Reference proteome</keyword>
<gene>
    <name evidence="2" type="ORF">GIB67_008133</name>
</gene>
<dbReference type="GO" id="GO:0008832">
    <property type="term" value="F:dGTPase activity"/>
    <property type="evidence" value="ECO:0007669"/>
    <property type="project" value="TreeGrafter"/>
</dbReference>
<feature type="region of interest" description="Disordered" evidence="1">
    <location>
        <begin position="430"/>
        <end position="460"/>
    </location>
</feature>
<feature type="region of interest" description="Disordered" evidence="1">
    <location>
        <begin position="394"/>
        <end position="417"/>
    </location>
</feature>
<dbReference type="GO" id="GO:0005634">
    <property type="term" value="C:nucleus"/>
    <property type="evidence" value="ECO:0007669"/>
    <property type="project" value="TreeGrafter"/>
</dbReference>
<dbReference type="GO" id="GO:0006203">
    <property type="term" value="P:dGTP catabolic process"/>
    <property type="evidence" value="ECO:0007669"/>
    <property type="project" value="TreeGrafter"/>
</dbReference>
<dbReference type="PANTHER" id="PTHR11373">
    <property type="entry name" value="DEOXYNUCLEOSIDE TRIPHOSPHATE TRIPHOSPHOHYDROLASE"/>
    <property type="match status" value="1"/>
</dbReference>
<dbReference type="Proteomes" id="UP000541444">
    <property type="component" value="Unassembled WGS sequence"/>
</dbReference>
<dbReference type="InterPro" id="IPR050135">
    <property type="entry name" value="dGTPase-like"/>
</dbReference>
<sequence>MDKSWINLRHPDAGFIKGMYAFIDFAQNHLPDTGTITYPFRDGFTETYKVWYAHGEKEIHEDIEHVELFEQHQNEIFMDDSGNNIGNPVIPDNGDMINSILEGGVANVSSEYQEPSEDDSTAELKKNRLEAMTTLYPGCEETLTYCAEYKGLGNSNILTKLEKSLDRSLSAPPDLLNVVDYNENDDEGRPVGSSQEFIIEGIEYEQARMWVLNSQPCYNSWKREHDNFIKLHKLAMGKRSGQYKIPSEEEFIPWFKNACNPIQKRKMIQDIEKSISYSDRGSRYSLFALDTQEKQSQCSPTIMNHCSTDVTDNESSDVMRNIPGHLSDDLTTNNIKGKCDESEDDSSVDAKSDVDMKECVQHQDDHNIKSGCRENSKLDMNGKHFEGKAVHFSSKTSSAMHVPDLRSLNGDSEKQQMPGVTCNIMAPKVPQMVGDTTSGTPTKASRSSVSNSDDFDEKGKLSVVQQRGRFKVTSENIALKKGIPSPMLQKSHSLQWTVPKPATCKWLKPPTNCYALNTDGSLGATGGVELFLGAGKCCRLHWTILAKEDQTAAVISDPMQADHLQTQVANGRNGIDVDKFDYIVRDSRACGLGCNFQFQRQLENSTVRFLVKLMETMRVMGDEICFRAKDSSGVTLKEEDLAVCNVKINLIHGRQNPLERVKNFKDYDSWEMFSIADNRTSHLLPICNEDMIVRVYSKKHELVEVISEAFENF</sequence>
<accession>A0A7J7MT35</accession>